<keyword evidence="5" id="KW-1185">Reference proteome</keyword>
<keyword evidence="1" id="KW-0808">Transferase</keyword>
<evidence type="ECO:0000259" key="3">
    <source>
        <dbReference type="Pfam" id="PF00534"/>
    </source>
</evidence>
<dbReference type="InterPro" id="IPR001296">
    <property type="entry name" value="Glyco_trans_1"/>
</dbReference>
<dbReference type="Gene3D" id="3.40.50.2000">
    <property type="entry name" value="Glycogen Phosphorylase B"/>
    <property type="match status" value="2"/>
</dbReference>
<dbReference type="Proteomes" id="UP000649739">
    <property type="component" value="Unassembled WGS sequence"/>
</dbReference>
<name>A0A8J3BAV6_9ACTN</name>
<sequence>MAVTSARRVAVLTPWYPTRQQPFGGTFVEAMVRAVAPGCDEIALHHFDSWGAAMTIATESAVLAAQDALRPDLPATVGRVANATVGYHPVPVVSRSGRPRISRLHAEAMRRAFGGPIPAPVVHAHVGTPTAWAALQNLAPGAELYVTEHMSFLADILAEPESRAMYGEVLAGCTKLFAVGQVLVDQLLDAFPEHAGKIVIVPNPVEFGPERAEPVRELLRWLYVGSFIERKAVHLIVEAFAACRADDPRLTLTLVGAVGDSTRLHDLAASLGVADAVTFTGAVPHAESLRLMGTHDLLLHASRWETFGMTPVEAISAGTPVVVTRCGGPEETLADVVDVAGELVAVEDTAGSLIAGYRRLRDRFDTRIDLAEARRRLVARYGPAAVAAHHHHHWFGDPAPADRPAAVPPQRRAADAPVTPGVTA</sequence>
<reference evidence="4" key="2">
    <citation type="submission" date="2020-09" db="EMBL/GenBank/DDBJ databases">
        <authorList>
            <person name="Sun Q."/>
            <person name="Ohkuma M."/>
        </authorList>
    </citation>
    <scope>NUCLEOTIDE SEQUENCE</scope>
    <source>
        <strain evidence="4">JCM 3090</strain>
    </source>
</reference>
<dbReference type="EMBL" id="BMQB01000006">
    <property type="protein sequence ID" value="GGJ97668.1"/>
    <property type="molecule type" value="Genomic_DNA"/>
</dbReference>
<feature type="compositionally biased region" description="Low complexity" evidence="2">
    <location>
        <begin position="397"/>
        <end position="417"/>
    </location>
</feature>
<evidence type="ECO:0000313" key="4">
    <source>
        <dbReference type="EMBL" id="GGJ97668.1"/>
    </source>
</evidence>
<dbReference type="Pfam" id="PF00534">
    <property type="entry name" value="Glycos_transf_1"/>
    <property type="match status" value="1"/>
</dbReference>
<protein>
    <recommendedName>
        <fullName evidence="3">Glycosyl transferase family 1 domain-containing protein</fullName>
    </recommendedName>
</protein>
<feature type="domain" description="Glycosyl transferase family 1" evidence="3">
    <location>
        <begin position="222"/>
        <end position="357"/>
    </location>
</feature>
<reference evidence="4" key="1">
    <citation type="journal article" date="2014" name="Int. J. Syst. Evol. Microbiol.">
        <title>Complete genome sequence of Corynebacterium casei LMG S-19264T (=DSM 44701T), isolated from a smear-ripened cheese.</title>
        <authorList>
            <consortium name="US DOE Joint Genome Institute (JGI-PGF)"/>
            <person name="Walter F."/>
            <person name="Albersmeier A."/>
            <person name="Kalinowski J."/>
            <person name="Ruckert C."/>
        </authorList>
    </citation>
    <scope>NUCLEOTIDE SEQUENCE</scope>
    <source>
        <strain evidence="4">JCM 3090</strain>
    </source>
</reference>
<dbReference type="GO" id="GO:0016757">
    <property type="term" value="F:glycosyltransferase activity"/>
    <property type="evidence" value="ECO:0007669"/>
    <property type="project" value="InterPro"/>
</dbReference>
<dbReference type="RefSeq" id="WP_189170736.1">
    <property type="nucleotide sequence ID" value="NZ_BMQB01000006.1"/>
</dbReference>
<comment type="caution">
    <text evidence="4">The sequence shown here is derived from an EMBL/GenBank/DDBJ whole genome shotgun (WGS) entry which is preliminary data.</text>
</comment>
<organism evidence="4 5">
    <name type="scientific">Pilimelia anulata</name>
    <dbReference type="NCBI Taxonomy" id="53371"/>
    <lineage>
        <taxon>Bacteria</taxon>
        <taxon>Bacillati</taxon>
        <taxon>Actinomycetota</taxon>
        <taxon>Actinomycetes</taxon>
        <taxon>Micromonosporales</taxon>
        <taxon>Micromonosporaceae</taxon>
        <taxon>Pilimelia</taxon>
    </lineage>
</organism>
<evidence type="ECO:0000256" key="1">
    <source>
        <dbReference type="ARBA" id="ARBA00022679"/>
    </source>
</evidence>
<dbReference type="SUPFAM" id="SSF53756">
    <property type="entry name" value="UDP-Glycosyltransferase/glycogen phosphorylase"/>
    <property type="match status" value="1"/>
</dbReference>
<accession>A0A8J3BAV6</accession>
<proteinExistence type="predicted"/>
<feature type="region of interest" description="Disordered" evidence="2">
    <location>
        <begin position="394"/>
        <end position="424"/>
    </location>
</feature>
<dbReference type="PANTHER" id="PTHR12526">
    <property type="entry name" value="GLYCOSYLTRANSFERASE"/>
    <property type="match status" value="1"/>
</dbReference>
<evidence type="ECO:0000256" key="2">
    <source>
        <dbReference type="SAM" id="MobiDB-lite"/>
    </source>
</evidence>
<gene>
    <name evidence="4" type="ORF">GCM10010123_29590</name>
</gene>
<dbReference type="PANTHER" id="PTHR12526:SF630">
    <property type="entry name" value="GLYCOSYLTRANSFERASE"/>
    <property type="match status" value="1"/>
</dbReference>
<evidence type="ECO:0000313" key="5">
    <source>
        <dbReference type="Proteomes" id="UP000649739"/>
    </source>
</evidence>
<dbReference type="AlphaFoldDB" id="A0A8J3BAV6"/>